<comment type="similarity">
    <text evidence="2 7">Belongs to the damage-control phosphatase family. Sugar phosphate phosphatase III subfamily.</text>
</comment>
<evidence type="ECO:0000256" key="6">
    <source>
        <dbReference type="ARBA" id="ARBA00048809"/>
    </source>
</evidence>
<dbReference type="EC" id="3.1.3.-" evidence="7"/>
<dbReference type="Gene3D" id="1.20.930.60">
    <property type="match status" value="2"/>
</dbReference>
<comment type="domain">
    <text evidence="7">Subfamily III proteins have a conserved RTxK motif about 40-50 residues from the C-terminus; the threonine may be replaced by serine or cysteine.</text>
</comment>
<protein>
    <recommendedName>
        <fullName evidence="7">Sugar phosphate phosphatase</fullName>
        <ecNumber evidence="7">3.1.3.-</ecNumber>
    </recommendedName>
</protein>
<evidence type="ECO:0000256" key="4">
    <source>
        <dbReference type="ARBA" id="ARBA00022801"/>
    </source>
</evidence>
<keyword evidence="10" id="KW-1185">Reference proteome</keyword>
<evidence type="ECO:0000256" key="3">
    <source>
        <dbReference type="ARBA" id="ARBA00022723"/>
    </source>
</evidence>
<evidence type="ECO:0000313" key="10">
    <source>
        <dbReference type="Proteomes" id="UP000757232"/>
    </source>
</evidence>
<dbReference type="GO" id="GO:0006974">
    <property type="term" value="P:DNA damage response"/>
    <property type="evidence" value="ECO:0007669"/>
    <property type="project" value="TreeGrafter"/>
</dbReference>
<evidence type="ECO:0000256" key="5">
    <source>
        <dbReference type="ARBA" id="ARBA00023211"/>
    </source>
</evidence>
<name>A0A9Q5HXY1_SANBA</name>
<comment type="caution">
    <text evidence="9">The sequence shown here is derived from an EMBL/GenBank/DDBJ whole genome shotgun (WGS) entry which is preliminary data.</text>
</comment>
<proteinExistence type="inferred from homology"/>
<dbReference type="GO" id="GO:0005634">
    <property type="term" value="C:nucleus"/>
    <property type="evidence" value="ECO:0007669"/>
    <property type="project" value="TreeGrafter"/>
</dbReference>
<dbReference type="Proteomes" id="UP000757232">
    <property type="component" value="Unassembled WGS sequence"/>
</dbReference>
<dbReference type="GO" id="GO:0046872">
    <property type="term" value="F:metal ion binding"/>
    <property type="evidence" value="ECO:0007669"/>
    <property type="project" value="UniProtKB-UniRule"/>
</dbReference>
<dbReference type="EMBL" id="LNZH02000186">
    <property type="protein sequence ID" value="OCB87966.1"/>
    <property type="molecule type" value="Genomic_DNA"/>
</dbReference>
<comment type="function">
    <text evidence="7">Metal-dependent phosphatase that shows phosphatase activity against several substrates, including fructose-1-phosphate and fructose-6-phosphate. Its preference for fructose-1-phosphate, a strong glycating agent that causes DNA damage rather than a canonical yeast metabolite, suggests a damage-control function in hexose phosphate metabolism.</text>
</comment>
<dbReference type="GO" id="GO:0016791">
    <property type="term" value="F:phosphatase activity"/>
    <property type="evidence" value="ECO:0007669"/>
    <property type="project" value="TreeGrafter"/>
</dbReference>
<comment type="catalytic activity">
    <reaction evidence="1 7">
        <text>beta-D-fructose 1-phosphate + H2O = D-fructose + phosphate</text>
        <dbReference type="Rhea" id="RHEA:35603"/>
        <dbReference type="ChEBI" id="CHEBI:15377"/>
        <dbReference type="ChEBI" id="CHEBI:37721"/>
        <dbReference type="ChEBI" id="CHEBI:43474"/>
        <dbReference type="ChEBI" id="CHEBI:138881"/>
    </reaction>
</comment>
<dbReference type="PANTHER" id="PTHR12260">
    <property type="entry name" value="DAMAGE-CONTROL PHOSPHATASE ARMT1"/>
    <property type="match status" value="1"/>
</dbReference>
<evidence type="ECO:0000259" key="8">
    <source>
        <dbReference type="Pfam" id="PF01937"/>
    </source>
</evidence>
<comment type="catalytic activity">
    <reaction evidence="6 7">
        <text>beta-D-fructose 6-phosphate = dihydroxyacetone + D-glyceraldehyde 3-phosphate</text>
        <dbReference type="Rhea" id="RHEA:28002"/>
        <dbReference type="ChEBI" id="CHEBI:16016"/>
        <dbReference type="ChEBI" id="CHEBI:57634"/>
        <dbReference type="ChEBI" id="CHEBI:59776"/>
    </reaction>
</comment>
<sequence>MTLFVPTYPPCDPTDKNGFSYETVLKRWPIILTKLIDHIHRVNHELTMAATRSSTEGSVDPNWETRVEEGKAIIEKVSKLKYEMARDRALHTEGSVDPNWETRVEEGKAIIEKVSKLKYEMARDRALQPIGDDGEADVGTYNLELAKLGEQGKNTWFTAPWLYAECNLYRLLRSWFAITTYWRYYDPFLSGKEDSFKASSAAIYKLAATMHEFEETKAELEEDPSKLDVLFNEMIQMCLWGNATDLSLLTNLTHEDILKLQSVGKEAQDERKAFILRDDEKVAFEYLTTLKDARVDFILDNDLVFADFLVTYTPYVSKVVFHPKSIPWFVSDVTPPDFRALFTSLRSESFFLHDAPSGDARIQLSTLLTRWEQYVEKGAFALSVPLETKLGEKNEIYDFWTAPNPYWDMIEKAPKLFESLKQSGLVIFKARLTDSGHNKTSLVNGTH</sequence>
<gene>
    <name evidence="9" type="ORF">A7U60_g4924</name>
</gene>
<dbReference type="Pfam" id="PF01937">
    <property type="entry name" value="ARMT1-like_dom"/>
    <property type="match status" value="1"/>
</dbReference>
<evidence type="ECO:0000256" key="2">
    <source>
        <dbReference type="ARBA" id="ARBA00009519"/>
    </source>
</evidence>
<feature type="domain" description="Damage-control phosphatase ARMT1-like metal-binding" evidence="8">
    <location>
        <begin position="104"/>
        <end position="429"/>
    </location>
</feature>
<keyword evidence="4 7" id="KW-0378">Hydrolase</keyword>
<reference evidence="9" key="1">
    <citation type="submission" date="2016-06" db="EMBL/GenBank/DDBJ databases">
        <title>Draft Genome sequence of the fungus Inonotus baumii.</title>
        <authorList>
            <person name="Zhu H."/>
            <person name="Lin W."/>
        </authorList>
    </citation>
    <scope>NUCLEOTIDE SEQUENCE</scope>
    <source>
        <strain evidence="9">821</strain>
    </source>
</reference>
<dbReference type="OrthoDB" id="541375at2759"/>
<dbReference type="AlphaFoldDB" id="A0A9Q5HXY1"/>
<keyword evidence="5 7" id="KW-0464">Manganese</keyword>
<evidence type="ECO:0000256" key="7">
    <source>
        <dbReference type="RuleBase" id="RU367030"/>
    </source>
</evidence>
<evidence type="ECO:0000313" key="9">
    <source>
        <dbReference type="EMBL" id="OCB87966.1"/>
    </source>
</evidence>
<evidence type="ECO:0000256" key="1">
    <source>
        <dbReference type="ARBA" id="ARBA00001326"/>
    </source>
</evidence>
<keyword evidence="3 7" id="KW-0479">Metal-binding</keyword>
<dbReference type="InterPro" id="IPR036075">
    <property type="entry name" value="ARMT-1-like_metal-bd_sf"/>
</dbReference>
<dbReference type="InterPro" id="IPR002791">
    <property type="entry name" value="ARMT1-like_metal-bd"/>
</dbReference>
<dbReference type="PANTHER" id="PTHR12260:SF6">
    <property type="entry name" value="DAMAGE-CONTROL PHOSPHATASE ARMT1"/>
    <property type="match status" value="1"/>
</dbReference>
<dbReference type="InterPro" id="IPR039763">
    <property type="entry name" value="ARMT1"/>
</dbReference>
<comment type="cofactor">
    <cofactor evidence="7">
        <name>Mn(2+)</name>
        <dbReference type="ChEBI" id="CHEBI:29035"/>
    </cofactor>
    <cofactor evidence="7">
        <name>Ni(2+)</name>
        <dbReference type="ChEBI" id="CHEBI:49786"/>
    </cofactor>
</comment>
<dbReference type="SUPFAM" id="SSF111321">
    <property type="entry name" value="AF1104-like"/>
    <property type="match status" value="1"/>
</dbReference>
<accession>A0A9Q5HXY1</accession>
<organism evidence="9 10">
    <name type="scientific">Sanghuangporus baumii</name>
    <name type="common">Phellinus baumii</name>
    <dbReference type="NCBI Taxonomy" id="108892"/>
    <lineage>
        <taxon>Eukaryota</taxon>
        <taxon>Fungi</taxon>
        <taxon>Dikarya</taxon>
        <taxon>Basidiomycota</taxon>
        <taxon>Agaricomycotina</taxon>
        <taxon>Agaricomycetes</taxon>
        <taxon>Hymenochaetales</taxon>
        <taxon>Hymenochaetaceae</taxon>
        <taxon>Sanghuangporus</taxon>
    </lineage>
</organism>